<feature type="transmembrane region" description="Helical" evidence="1">
    <location>
        <begin position="238"/>
        <end position="255"/>
    </location>
</feature>
<sequence length="266" mass="28155">MKKYLLAAAAVMLVSGTASAQSVNMVKNGQFETSTVNGNRQFTNEVANWTNAATNGWTGYGYNFLIQNDNPDGTGFTSLRGNHDYLYGTYGSAANTSTGAAGTFVNNYSATGFNGGVGMGNYVLMDGDTNFHGALSQQVTGLTVGQLYSVTFDWAGASWFTIPGQTTQRFDVSLDGVTKSTDTLTTAPKGFSGWQKGSLQFTATSTSQKLSFLAQGTPNGLPPSLLLDNVQMAAVPEPATWLTMILGFGVVGAAMRRRKVARPQLV</sequence>
<evidence type="ECO:0000256" key="1">
    <source>
        <dbReference type="SAM" id="Phobius"/>
    </source>
</evidence>
<dbReference type="InterPro" id="IPR006946">
    <property type="entry name" value="DGR2-like_dom"/>
</dbReference>
<evidence type="ECO:0000313" key="5">
    <source>
        <dbReference type="EMBL" id="KTT69376.1"/>
    </source>
</evidence>
<accession>A0A147HWR2</accession>
<organism evidence="5 6">
    <name type="scientific">Sphingomonas endophytica</name>
    <dbReference type="NCBI Taxonomy" id="869719"/>
    <lineage>
        <taxon>Bacteria</taxon>
        <taxon>Pseudomonadati</taxon>
        <taxon>Pseudomonadota</taxon>
        <taxon>Alphaproteobacteria</taxon>
        <taxon>Sphingomonadales</taxon>
        <taxon>Sphingomonadaceae</taxon>
        <taxon>Sphingomonas</taxon>
    </lineage>
</organism>
<protein>
    <recommendedName>
        <fullName evidence="7">PEP-CTERM protein-sorting domain-containing protein</fullName>
    </recommendedName>
</protein>
<dbReference type="EMBL" id="LDTB01000071">
    <property type="protein sequence ID" value="KTT69376.1"/>
    <property type="molecule type" value="Genomic_DNA"/>
</dbReference>
<dbReference type="NCBIfam" id="TIGR02595">
    <property type="entry name" value="PEP_CTERM"/>
    <property type="match status" value="1"/>
</dbReference>
<feature type="domain" description="Ice-binding protein C-terminal" evidence="4">
    <location>
        <begin position="234"/>
        <end position="258"/>
    </location>
</feature>
<proteinExistence type="predicted"/>
<dbReference type="AlphaFoldDB" id="A0A147HWR2"/>
<dbReference type="PATRIC" id="fig|869719.3.peg.3142"/>
<dbReference type="NCBIfam" id="NF035944">
    <property type="entry name" value="PEPxxWA-CTERM"/>
    <property type="match status" value="1"/>
</dbReference>
<dbReference type="InterPro" id="IPR013424">
    <property type="entry name" value="Ice-binding_C"/>
</dbReference>
<evidence type="ECO:0000259" key="4">
    <source>
        <dbReference type="Pfam" id="PF07589"/>
    </source>
</evidence>
<dbReference type="Proteomes" id="UP000074310">
    <property type="component" value="Unassembled WGS sequence"/>
</dbReference>
<evidence type="ECO:0000259" key="3">
    <source>
        <dbReference type="Pfam" id="PF04862"/>
    </source>
</evidence>
<keyword evidence="1" id="KW-1133">Transmembrane helix</keyword>
<feature type="signal peptide" evidence="2">
    <location>
        <begin position="1"/>
        <end position="20"/>
    </location>
</feature>
<evidence type="ECO:0000313" key="6">
    <source>
        <dbReference type="Proteomes" id="UP000074310"/>
    </source>
</evidence>
<keyword evidence="1" id="KW-0472">Membrane</keyword>
<feature type="domain" description="DUF642" evidence="3">
    <location>
        <begin position="132"/>
        <end position="220"/>
    </location>
</feature>
<comment type="caution">
    <text evidence="5">The sequence shown here is derived from an EMBL/GenBank/DDBJ whole genome shotgun (WGS) entry which is preliminary data.</text>
</comment>
<name>A0A147HWR2_9SPHN</name>
<evidence type="ECO:0000256" key="2">
    <source>
        <dbReference type="SAM" id="SignalP"/>
    </source>
</evidence>
<keyword evidence="2" id="KW-0732">Signal</keyword>
<keyword evidence="6" id="KW-1185">Reference proteome</keyword>
<feature type="chain" id="PRO_5007547989" description="PEP-CTERM protein-sorting domain-containing protein" evidence="2">
    <location>
        <begin position="21"/>
        <end position="266"/>
    </location>
</feature>
<keyword evidence="1" id="KW-0812">Transmembrane</keyword>
<dbReference type="RefSeq" id="WP_058756729.1">
    <property type="nucleotide sequence ID" value="NZ_LDTB01000071.1"/>
</dbReference>
<dbReference type="Pfam" id="PF04862">
    <property type="entry name" value="DUF642"/>
    <property type="match status" value="1"/>
</dbReference>
<reference evidence="5 6" key="1">
    <citation type="journal article" date="2016" name="Front. Microbiol.">
        <title>Genomic Resource of Rice Seed Associated Bacteria.</title>
        <authorList>
            <person name="Midha S."/>
            <person name="Bansal K."/>
            <person name="Sharma S."/>
            <person name="Kumar N."/>
            <person name="Patil P.P."/>
            <person name="Chaudhry V."/>
            <person name="Patil P.B."/>
        </authorList>
    </citation>
    <scope>NUCLEOTIDE SEQUENCE [LARGE SCALE GENOMIC DNA]</scope>
    <source>
        <strain evidence="5 6">NS334</strain>
    </source>
</reference>
<evidence type="ECO:0008006" key="7">
    <source>
        <dbReference type="Google" id="ProtNLM"/>
    </source>
</evidence>
<dbReference type="Pfam" id="PF07589">
    <property type="entry name" value="PEP-CTERM"/>
    <property type="match status" value="1"/>
</dbReference>
<gene>
    <name evidence="5" type="ORF">NS334_14820</name>
</gene>